<protein>
    <recommendedName>
        <fullName evidence="3">Serine dehydrogenase proteinase</fullName>
    </recommendedName>
</protein>
<dbReference type="Proteomes" id="UP000484875">
    <property type="component" value="Unassembled WGS sequence"/>
</dbReference>
<gene>
    <name evidence="1" type="ORF">GTP81_25740</name>
</gene>
<organism evidence="1 2">
    <name type="scientific">Duganella vulcania</name>
    <dbReference type="NCBI Taxonomy" id="2692166"/>
    <lineage>
        <taxon>Bacteria</taxon>
        <taxon>Pseudomonadati</taxon>
        <taxon>Pseudomonadota</taxon>
        <taxon>Betaproteobacteria</taxon>
        <taxon>Burkholderiales</taxon>
        <taxon>Oxalobacteraceae</taxon>
        <taxon>Telluria group</taxon>
        <taxon>Duganella</taxon>
    </lineage>
</organism>
<dbReference type="SUPFAM" id="SSF52096">
    <property type="entry name" value="ClpP/crotonase"/>
    <property type="match status" value="1"/>
</dbReference>
<dbReference type="AlphaFoldDB" id="A0A845HN43"/>
<evidence type="ECO:0008006" key="3">
    <source>
        <dbReference type="Google" id="ProtNLM"/>
    </source>
</evidence>
<dbReference type="GO" id="GO:0016020">
    <property type="term" value="C:membrane"/>
    <property type="evidence" value="ECO:0007669"/>
    <property type="project" value="InterPro"/>
</dbReference>
<comment type="caution">
    <text evidence="1">The sequence shown here is derived from an EMBL/GenBank/DDBJ whole genome shotgun (WGS) entry which is preliminary data.</text>
</comment>
<name>A0A845HN43_9BURK</name>
<keyword evidence="2" id="KW-1185">Reference proteome</keyword>
<dbReference type="InterPro" id="IPR029045">
    <property type="entry name" value="ClpP/crotonase-like_dom_sf"/>
</dbReference>
<dbReference type="PANTHER" id="PTHR35984:SF1">
    <property type="entry name" value="PERIPLASMIC SERINE PROTEASE"/>
    <property type="match status" value="1"/>
</dbReference>
<dbReference type="Pfam" id="PF01972">
    <property type="entry name" value="SDH_protease"/>
    <property type="match status" value="1"/>
</dbReference>
<sequence length="338" mass="37276">MNRTLYRFRARYERPGSARRRSIEAGQYGGALLGLNSRVAIVKKATLEPAMSADLPAAIEALRRAQPGRDFLLLSASISRRLHRELSGLIADGKQHAGCTVFLYTMGGDSDAGFRIGRCLQQHYEHIRLAIPSYCKSAGTLIAIGAHELAMGDLGELGPLDLQVMKPTELQERGSVQDMMQALAAVELHTRDAFLKNLLGIQKHGRLSTKLAGTLAAKVARSIAEPLYGQIDPLRVGEIRRATEIVIEYGKRLNNACSSLKSGALERLASSYPSHHFVIDRREAVELFRQVHCLTNEELTICQMLKAWLIEPVEVPPLFLNEALTIAGEPYESKSQPL</sequence>
<dbReference type="PANTHER" id="PTHR35984">
    <property type="entry name" value="PERIPLASMIC SERINE PROTEASE"/>
    <property type="match status" value="1"/>
</dbReference>
<evidence type="ECO:0000313" key="1">
    <source>
        <dbReference type="EMBL" id="MYN20150.1"/>
    </source>
</evidence>
<proteinExistence type="predicted"/>
<reference evidence="1 2" key="1">
    <citation type="submission" date="2019-12" db="EMBL/GenBank/DDBJ databases">
        <title>Novel species isolated from a subtropical stream in China.</title>
        <authorList>
            <person name="Lu H."/>
        </authorList>
    </citation>
    <scope>NUCLEOTIDE SEQUENCE [LARGE SCALE GENOMIC DNA]</scope>
    <source>
        <strain evidence="1 2">FT107W</strain>
    </source>
</reference>
<accession>A0A845HN43</accession>
<evidence type="ECO:0000313" key="2">
    <source>
        <dbReference type="Proteomes" id="UP000484875"/>
    </source>
</evidence>
<dbReference type="EMBL" id="WWCV01000065">
    <property type="protein sequence ID" value="MYN20150.1"/>
    <property type="molecule type" value="Genomic_DNA"/>
</dbReference>
<dbReference type="InterPro" id="IPR002825">
    <property type="entry name" value="Pept_S49_ser-pept_pro"/>
</dbReference>